<organism evidence="2 3">
    <name type="scientific">Mikania micrantha</name>
    <name type="common">bitter vine</name>
    <dbReference type="NCBI Taxonomy" id="192012"/>
    <lineage>
        <taxon>Eukaryota</taxon>
        <taxon>Viridiplantae</taxon>
        <taxon>Streptophyta</taxon>
        <taxon>Embryophyta</taxon>
        <taxon>Tracheophyta</taxon>
        <taxon>Spermatophyta</taxon>
        <taxon>Magnoliopsida</taxon>
        <taxon>eudicotyledons</taxon>
        <taxon>Gunneridae</taxon>
        <taxon>Pentapetalae</taxon>
        <taxon>asterids</taxon>
        <taxon>campanulids</taxon>
        <taxon>Asterales</taxon>
        <taxon>Asteraceae</taxon>
        <taxon>Asteroideae</taxon>
        <taxon>Heliantheae alliance</taxon>
        <taxon>Eupatorieae</taxon>
        <taxon>Mikania</taxon>
    </lineage>
</organism>
<feature type="compositionally biased region" description="Basic and acidic residues" evidence="1">
    <location>
        <begin position="21"/>
        <end position="35"/>
    </location>
</feature>
<proteinExistence type="predicted"/>
<sequence>MKNYSRTSHNRAVVKVAPRAAPRDKGHARRSHDQAVSEPPAGRHQAASEPTTGFIGATEGLHLRAASWLHWVWAKAVPSEPNRAEPKSDLVQSGVS</sequence>
<evidence type="ECO:0000313" key="3">
    <source>
        <dbReference type="Proteomes" id="UP000326396"/>
    </source>
</evidence>
<reference evidence="2 3" key="1">
    <citation type="submission" date="2019-05" db="EMBL/GenBank/DDBJ databases">
        <title>Mikania micrantha, genome provides insights into the molecular mechanism of rapid growth.</title>
        <authorList>
            <person name="Liu B."/>
        </authorList>
    </citation>
    <scope>NUCLEOTIDE SEQUENCE [LARGE SCALE GENOMIC DNA]</scope>
    <source>
        <strain evidence="2">NLD-2019</strain>
        <tissue evidence="2">Leaf</tissue>
    </source>
</reference>
<dbReference type="AlphaFoldDB" id="A0A5N6P0Z4"/>
<protein>
    <submittedName>
        <fullName evidence="2">Uncharacterized protein</fullName>
    </submittedName>
</protein>
<dbReference type="Proteomes" id="UP000326396">
    <property type="component" value="Linkage Group LG15"/>
</dbReference>
<name>A0A5N6P0Z4_9ASTR</name>
<dbReference type="EMBL" id="SZYD01000007">
    <property type="protein sequence ID" value="KAD5802487.1"/>
    <property type="molecule type" value="Genomic_DNA"/>
</dbReference>
<evidence type="ECO:0000256" key="1">
    <source>
        <dbReference type="SAM" id="MobiDB-lite"/>
    </source>
</evidence>
<accession>A0A5N6P0Z4</accession>
<keyword evidence="3" id="KW-1185">Reference proteome</keyword>
<feature type="region of interest" description="Disordered" evidence="1">
    <location>
        <begin position="1"/>
        <end position="55"/>
    </location>
</feature>
<evidence type="ECO:0000313" key="2">
    <source>
        <dbReference type="EMBL" id="KAD5802487.1"/>
    </source>
</evidence>
<gene>
    <name evidence="2" type="ORF">E3N88_13847</name>
</gene>
<feature type="compositionally biased region" description="Low complexity" evidence="1">
    <location>
        <begin position="11"/>
        <end position="20"/>
    </location>
</feature>
<comment type="caution">
    <text evidence="2">The sequence shown here is derived from an EMBL/GenBank/DDBJ whole genome shotgun (WGS) entry which is preliminary data.</text>
</comment>